<protein>
    <submittedName>
        <fullName evidence="3">Uncharacterized protein</fullName>
    </submittedName>
</protein>
<keyword evidence="2" id="KW-1185">Reference proteome</keyword>
<evidence type="ECO:0000313" key="3">
    <source>
        <dbReference type="WBParaSite" id="Gr19_v10_g9126.t1"/>
    </source>
</evidence>
<feature type="transmembrane region" description="Helical" evidence="1">
    <location>
        <begin position="89"/>
        <end position="112"/>
    </location>
</feature>
<keyword evidence="1" id="KW-1133">Transmembrane helix</keyword>
<dbReference type="Proteomes" id="UP000887572">
    <property type="component" value="Unplaced"/>
</dbReference>
<dbReference type="WBParaSite" id="Gr19_v10_g9126.t1">
    <property type="protein sequence ID" value="Gr19_v10_g9126.t1"/>
    <property type="gene ID" value="Gr19_v10_g9126"/>
</dbReference>
<keyword evidence="1" id="KW-0472">Membrane</keyword>
<name>A0A914IAW2_GLORO</name>
<dbReference type="AlphaFoldDB" id="A0A914IAW2"/>
<sequence length="115" mass="12629">MTNLDSLRNYIYNSCFDGHTLAVCVAMGRLYCHNGLGNSCYTCRNELCNNRSLAADSRTSNQPIPTSGPDEIYEPIECTDTDCAGADAAVLRVALAFLIAMLFAGRFVLVFLSYR</sequence>
<reference evidence="3" key="1">
    <citation type="submission" date="2022-11" db="UniProtKB">
        <authorList>
            <consortium name="WormBaseParasite"/>
        </authorList>
    </citation>
    <scope>IDENTIFICATION</scope>
</reference>
<evidence type="ECO:0000313" key="2">
    <source>
        <dbReference type="Proteomes" id="UP000887572"/>
    </source>
</evidence>
<accession>A0A914IAW2</accession>
<organism evidence="2 3">
    <name type="scientific">Globodera rostochiensis</name>
    <name type="common">Golden nematode worm</name>
    <name type="synonym">Heterodera rostochiensis</name>
    <dbReference type="NCBI Taxonomy" id="31243"/>
    <lineage>
        <taxon>Eukaryota</taxon>
        <taxon>Metazoa</taxon>
        <taxon>Ecdysozoa</taxon>
        <taxon>Nematoda</taxon>
        <taxon>Chromadorea</taxon>
        <taxon>Rhabditida</taxon>
        <taxon>Tylenchina</taxon>
        <taxon>Tylenchomorpha</taxon>
        <taxon>Tylenchoidea</taxon>
        <taxon>Heteroderidae</taxon>
        <taxon>Heteroderinae</taxon>
        <taxon>Globodera</taxon>
    </lineage>
</organism>
<evidence type="ECO:0000256" key="1">
    <source>
        <dbReference type="SAM" id="Phobius"/>
    </source>
</evidence>
<proteinExistence type="predicted"/>
<keyword evidence="1" id="KW-0812">Transmembrane</keyword>